<comment type="caution">
    <text evidence="17">The sequence shown here is derived from an EMBL/GenBank/DDBJ whole genome shotgun (WGS) entry which is preliminary data.</text>
</comment>
<gene>
    <name evidence="17" type="ORF">CEURO_LOCUS1626</name>
</gene>
<keyword evidence="3" id="KW-0479">Metal-binding</keyword>
<comment type="pathway">
    <text evidence="2">Protein modification; protein ubiquitination.</text>
</comment>
<evidence type="ECO:0000256" key="4">
    <source>
        <dbReference type="ARBA" id="ARBA00022737"/>
    </source>
</evidence>
<dbReference type="InterPro" id="IPR000210">
    <property type="entry name" value="BTB/POZ_dom"/>
</dbReference>
<dbReference type="SUPFAM" id="SSF54695">
    <property type="entry name" value="POZ domain"/>
    <property type="match status" value="1"/>
</dbReference>
<dbReference type="InterPro" id="IPR024228">
    <property type="entry name" value="NPR_central_dom"/>
</dbReference>
<dbReference type="SUPFAM" id="SSF48403">
    <property type="entry name" value="Ankyrin repeat"/>
    <property type="match status" value="1"/>
</dbReference>
<keyword evidence="9 12" id="KW-0040">ANK repeat</keyword>
<dbReference type="GO" id="GO:0042742">
    <property type="term" value="P:defense response to bacterium"/>
    <property type="evidence" value="ECO:0007669"/>
    <property type="project" value="TreeGrafter"/>
</dbReference>
<evidence type="ECO:0000256" key="3">
    <source>
        <dbReference type="ARBA" id="ARBA00022723"/>
    </source>
</evidence>
<dbReference type="SMART" id="SM00225">
    <property type="entry name" value="BTB"/>
    <property type="match status" value="1"/>
</dbReference>
<dbReference type="GO" id="GO:2000022">
    <property type="term" value="P:regulation of jasmonic acid mediated signaling pathway"/>
    <property type="evidence" value="ECO:0007669"/>
    <property type="project" value="InterPro"/>
</dbReference>
<dbReference type="Gene3D" id="3.30.710.10">
    <property type="entry name" value="Potassium Channel Kv1.1, Chain A"/>
    <property type="match status" value="1"/>
</dbReference>
<evidence type="ECO:0000259" key="15">
    <source>
        <dbReference type="PROSITE" id="PS50097"/>
    </source>
</evidence>
<dbReference type="PANTHER" id="PTHR46475:SF9">
    <property type="entry name" value="REGULATORY PROTEIN NPR3-LIKE ISOFORM X1"/>
    <property type="match status" value="1"/>
</dbReference>
<evidence type="ECO:0000256" key="6">
    <source>
        <dbReference type="ARBA" id="ARBA00022786"/>
    </source>
</evidence>
<dbReference type="Pfam" id="PF00651">
    <property type="entry name" value="BTB"/>
    <property type="match status" value="1"/>
</dbReference>
<comment type="caution">
    <text evidence="13">Lacks conserved residue(s) required for the propagation of feature annotation.</text>
</comment>
<dbReference type="InterPro" id="IPR011333">
    <property type="entry name" value="SKP1/BTB/POZ_sf"/>
</dbReference>
<dbReference type="GO" id="GO:2000031">
    <property type="term" value="P:regulation of salicylic acid mediated signaling pathway"/>
    <property type="evidence" value="ECO:0007669"/>
    <property type="project" value="InterPro"/>
</dbReference>
<dbReference type="AlphaFoldDB" id="A0A9P0YJA0"/>
<keyword evidence="4" id="KW-0677">Repeat</keyword>
<reference evidence="17" key="1">
    <citation type="submission" date="2022-07" db="EMBL/GenBank/DDBJ databases">
        <authorList>
            <person name="Macas J."/>
            <person name="Novak P."/>
            <person name="Neumann P."/>
        </authorList>
    </citation>
    <scope>NUCLEOTIDE SEQUENCE</scope>
</reference>
<dbReference type="InterPro" id="IPR021094">
    <property type="entry name" value="NPR1/NIM1-like_C"/>
</dbReference>
<organism evidence="17 18">
    <name type="scientific">Cuscuta europaea</name>
    <name type="common">European dodder</name>
    <dbReference type="NCBI Taxonomy" id="41803"/>
    <lineage>
        <taxon>Eukaryota</taxon>
        <taxon>Viridiplantae</taxon>
        <taxon>Streptophyta</taxon>
        <taxon>Embryophyta</taxon>
        <taxon>Tracheophyta</taxon>
        <taxon>Spermatophyta</taxon>
        <taxon>Magnoliopsida</taxon>
        <taxon>eudicotyledons</taxon>
        <taxon>Gunneridae</taxon>
        <taxon>Pentapetalae</taxon>
        <taxon>asterids</taxon>
        <taxon>lamiids</taxon>
        <taxon>Solanales</taxon>
        <taxon>Convolvulaceae</taxon>
        <taxon>Cuscuteae</taxon>
        <taxon>Cuscuta</taxon>
        <taxon>Cuscuta subgen. Cuscuta</taxon>
    </lineage>
</organism>
<comment type="subcellular location">
    <subcellularLocation>
        <location evidence="1">Nucleus</location>
    </subcellularLocation>
</comment>
<keyword evidence="7" id="KW-0611">Plant defense</keyword>
<evidence type="ECO:0000313" key="17">
    <source>
        <dbReference type="EMBL" id="CAH9060776.1"/>
    </source>
</evidence>
<proteinExistence type="inferred from homology"/>
<evidence type="ECO:0000256" key="13">
    <source>
        <dbReference type="PROSITE-ProRule" id="PRU01391"/>
    </source>
</evidence>
<dbReference type="SMART" id="SM00248">
    <property type="entry name" value="ANK"/>
    <property type="match status" value="3"/>
</dbReference>
<keyword evidence="18" id="KW-1185">Reference proteome</keyword>
<dbReference type="InterPro" id="IPR036770">
    <property type="entry name" value="Ankyrin_rpt-contain_sf"/>
</dbReference>
<dbReference type="InterPro" id="IPR002110">
    <property type="entry name" value="Ankyrin_rpt"/>
</dbReference>
<dbReference type="PROSITE" id="PS52046">
    <property type="entry name" value="ZF_C2HC_NPR"/>
    <property type="match status" value="1"/>
</dbReference>
<feature type="domain" description="BTB" evidence="15">
    <location>
        <begin position="57"/>
        <end position="131"/>
    </location>
</feature>
<dbReference type="Pfam" id="PF12313">
    <property type="entry name" value="NPR1_like_C"/>
    <property type="match status" value="1"/>
</dbReference>
<dbReference type="Gene3D" id="1.25.40.20">
    <property type="entry name" value="Ankyrin repeat-containing domain"/>
    <property type="match status" value="1"/>
</dbReference>
<feature type="repeat" description="ANK" evidence="12">
    <location>
        <begin position="318"/>
        <end position="345"/>
    </location>
</feature>
<evidence type="ECO:0000256" key="7">
    <source>
        <dbReference type="ARBA" id="ARBA00022821"/>
    </source>
</evidence>
<dbReference type="InterPro" id="IPR044292">
    <property type="entry name" value="NPR"/>
</dbReference>
<keyword evidence="6" id="KW-0833">Ubl conjugation pathway</keyword>
<dbReference type="Pfam" id="PF11900">
    <property type="entry name" value="DUF3420"/>
    <property type="match status" value="1"/>
</dbReference>
<evidence type="ECO:0000256" key="1">
    <source>
        <dbReference type="ARBA" id="ARBA00004123"/>
    </source>
</evidence>
<keyword evidence="5 13" id="KW-0863">Zinc-finger</keyword>
<dbReference type="GO" id="GO:0005634">
    <property type="term" value="C:nucleus"/>
    <property type="evidence" value="ECO:0007669"/>
    <property type="project" value="UniProtKB-SubCell"/>
</dbReference>
<dbReference type="EMBL" id="CAMAPE010000004">
    <property type="protein sequence ID" value="CAH9060776.1"/>
    <property type="molecule type" value="Genomic_DNA"/>
</dbReference>
<evidence type="ECO:0000256" key="8">
    <source>
        <dbReference type="ARBA" id="ARBA00022833"/>
    </source>
</evidence>
<evidence type="ECO:0000256" key="10">
    <source>
        <dbReference type="ARBA" id="ARBA00023242"/>
    </source>
</evidence>
<evidence type="ECO:0000256" key="2">
    <source>
        <dbReference type="ARBA" id="ARBA00004906"/>
    </source>
</evidence>
<feature type="domain" description="C2HC NPR-type" evidence="16">
    <location>
        <begin position="134"/>
        <end position="148"/>
    </location>
</feature>
<protein>
    <submittedName>
        <fullName evidence="17">Uncharacterized protein</fullName>
    </submittedName>
</protein>
<accession>A0A9P0YJA0</accession>
<feature type="compositionally biased region" description="Low complexity" evidence="14">
    <location>
        <begin position="7"/>
        <end position="25"/>
    </location>
</feature>
<dbReference type="GO" id="GO:0009862">
    <property type="term" value="P:systemic acquired resistance, salicylic acid mediated signaling pathway"/>
    <property type="evidence" value="ECO:0007669"/>
    <property type="project" value="InterPro"/>
</dbReference>
<name>A0A9P0YJA0_CUSEU</name>
<dbReference type="Proteomes" id="UP001152484">
    <property type="component" value="Unassembled WGS sequence"/>
</dbReference>
<dbReference type="InterPro" id="IPR057250">
    <property type="entry name" value="Znf_C2HC_NPR-type"/>
</dbReference>
<dbReference type="GO" id="GO:0008270">
    <property type="term" value="F:zinc ion binding"/>
    <property type="evidence" value="ECO:0007669"/>
    <property type="project" value="UniProtKB-KW"/>
</dbReference>
<evidence type="ECO:0000256" key="5">
    <source>
        <dbReference type="ARBA" id="ARBA00022771"/>
    </source>
</evidence>
<evidence type="ECO:0000259" key="16">
    <source>
        <dbReference type="PROSITE" id="PS52046"/>
    </source>
</evidence>
<sequence>MENGNNLSSPLRFASSSSLSDGSSSDGPHEATSNPDLSNLSTGLEKLLINTEFEYYTDAEIIVEGVSVGVNRCILAARSHVFHEIFKTAKAKGKAAKFVLTELLPRPGWVGYEAFKVFLSYLYTGKLKPSPPEVSQCVDDSCAHFACRPAIIYAVELMYASVTFQMKDLVMVLQRGLINFIDKAQAEDLIPILMVAYHCSLSQLLEHSIQRVTLSDLDNFSLEKELPVEIFNIVKVHRLKSEQHTTQVESLKVKGIRRILKALDSDDIELVKLLLAESSTVTLDDAYALHYVVAYCNSKVVIEILGLRLANLNLFNARGYTALHVAARRKDPSIIVGLLKNGASVWGASQKGQDVVAICRRVTRAKDYYELVKQGQETNKDRLCIDVLEREMRQNPMAGTMSMSLSTMADELLMGLCLLENRVALARQLFPREARLAMEQAHVDSTFEFAGLSSTDGSFGNLRGVDLNELPSDQVRRLEERHEALQRTVATGRRFFPNCSEVLDRFLEDDVLDSLMLESGTPEEQSFKKIRYIELKEEVKKAFVKDKAHWSAFSSPPSAAPLTQVKCSATPRVRKRIKR</sequence>
<dbReference type="GO" id="GO:0050832">
    <property type="term" value="P:defense response to fungus"/>
    <property type="evidence" value="ECO:0007669"/>
    <property type="project" value="TreeGrafter"/>
</dbReference>
<evidence type="ECO:0000256" key="12">
    <source>
        <dbReference type="PROSITE-ProRule" id="PRU00023"/>
    </source>
</evidence>
<comment type="similarity">
    <text evidence="11">Belongs to the plant 'ANKYRIN-BTB/POZ' family. 'NPR1-like' subfamily.</text>
</comment>
<evidence type="ECO:0000256" key="14">
    <source>
        <dbReference type="SAM" id="MobiDB-lite"/>
    </source>
</evidence>
<dbReference type="OrthoDB" id="71307at2759"/>
<dbReference type="PANTHER" id="PTHR46475">
    <property type="entry name" value="REGULATORY PROTEIN NPR3"/>
    <property type="match status" value="1"/>
</dbReference>
<dbReference type="PROSITE" id="PS50088">
    <property type="entry name" value="ANK_REPEAT"/>
    <property type="match status" value="1"/>
</dbReference>
<evidence type="ECO:0000256" key="11">
    <source>
        <dbReference type="ARBA" id="ARBA00044947"/>
    </source>
</evidence>
<dbReference type="Pfam" id="PF12796">
    <property type="entry name" value="Ank_2"/>
    <property type="match status" value="1"/>
</dbReference>
<dbReference type="PROSITE" id="PS50097">
    <property type="entry name" value="BTB"/>
    <property type="match status" value="1"/>
</dbReference>
<dbReference type="PROSITE" id="PS50297">
    <property type="entry name" value="ANK_REP_REGION"/>
    <property type="match status" value="1"/>
</dbReference>
<evidence type="ECO:0000313" key="18">
    <source>
        <dbReference type="Proteomes" id="UP001152484"/>
    </source>
</evidence>
<keyword evidence="10" id="KW-0539">Nucleus</keyword>
<evidence type="ECO:0000256" key="9">
    <source>
        <dbReference type="ARBA" id="ARBA00023043"/>
    </source>
</evidence>
<keyword evidence="8" id="KW-0862">Zinc</keyword>
<feature type="region of interest" description="Disordered" evidence="14">
    <location>
        <begin position="1"/>
        <end position="38"/>
    </location>
</feature>